<dbReference type="EMBL" id="BGPR01017265">
    <property type="protein sequence ID" value="GBN75624.1"/>
    <property type="molecule type" value="Genomic_DNA"/>
</dbReference>
<sequence length="145" mass="16520">MDIASKCPKHRGRPQKCTHDYPDKLIRSSETAHMQITSNGAPRVLRWRRTDLFKEEVYLPSPGCWLGFQMMHARRETGPCRIPSGIPVIYDVSSQELLTLLKYSGNFRMARKFYSSPFVWFYDSLEADSAYGSADGIFGLFIGCG</sequence>
<protein>
    <submittedName>
        <fullName evidence="1">Uncharacterized protein</fullName>
    </submittedName>
</protein>
<proteinExistence type="predicted"/>
<dbReference type="Proteomes" id="UP000499080">
    <property type="component" value="Unassembled WGS sequence"/>
</dbReference>
<keyword evidence="2" id="KW-1185">Reference proteome</keyword>
<evidence type="ECO:0000313" key="2">
    <source>
        <dbReference type="Proteomes" id="UP000499080"/>
    </source>
</evidence>
<organism evidence="1 2">
    <name type="scientific">Araneus ventricosus</name>
    <name type="common">Orbweaver spider</name>
    <name type="synonym">Epeira ventricosa</name>
    <dbReference type="NCBI Taxonomy" id="182803"/>
    <lineage>
        <taxon>Eukaryota</taxon>
        <taxon>Metazoa</taxon>
        <taxon>Ecdysozoa</taxon>
        <taxon>Arthropoda</taxon>
        <taxon>Chelicerata</taxon>
        <taxon>Arachnida</taxon>
        <taxon>Araneae</taxon>
        <taxon>Araneomorphae</taxon>
        <taxon>Entelegynae</taxon>
        <taxon>Araneoidea</taxon>
        <taxon>Araneidae</taxon>
        <taxon>Araneus</taxon>
    </lineage>
</organism>
<name>A0A4Y2RIM8_ARAVE</name>
<gene>
    <name evidence="1" type="ORF">AVEN_261552_1</name>
</gene>
<dbReference type="AlphaFoldDB" id="A0A4Y2RIM8"/>
<evidence type="ECO:0000313" key="1">
    <source>
        <dbReference type="EMBL" id="GBN75624.1"/>
    </source>
</evidence>
<reference evidence="1 2" key="1">
    <citation type="journal article" date="2019" name="Sci. Rep.">
        <title>Orb-weaving spider Araneus ventricosus genome elucidates the spidroin gene catalogue.</title>
        <authorList>
            <person name="Kono N."/>
            <person name="Nakamura H."/>
            <person name="Ohtoshi R."/>
            <person name="Moran D.A.P."/>
            <person name="Shinohara A."/>
            <person name="Yoshida Y."/>
            <person name="Fujiwara M."/>
            <person name="Mori M."/>
            <person name="Tomita M."/>
            <person name="Arakawa K."/>
        </authorList>
    </citation>
    <scope>NUCLEOTIDE SEQUENCE [LARGE SCALE GENOMIC DNA]</scope>
</reference>
<comment type="caution">
    <text evidence="1">The sequence shown here is derived from an EMBL/GenBank/DDBJ whole genome shotgun (WGS) entry which is preliminary data.</text>
</comment>
<accession>A0A4Y2RIM8</accession>